<evidence type="ECO:0000313" key="5">
    <source>
        <dbReference type="EMBL" id="GIG32462.1"/>
    </source>
</evidence>
<dbReference type="GO" id="GO:0016757">
    <property type="term" value="F:glycosyltransferase activity"/>
    <property type="evidence" value="ECO:0007669"/>
    <property type="project" value="UniProtKB-KW"/>
</dbReference>
<feature type="transmembrane region" description="Helical" evidence="4">
    <location>
        <begin position="387"/>
        <end position="410"/>
    </location>
</feature>
<comment type="similarity">
    <text evidence="1">Belongs to the glycosyltransferase 2 family.</text>
</comment>
<dbReference type="Proteomes" id="UP000577956">
    <property type="component" value="Unassembled WGS sequence"/>
</dbReference>
<dbReference type="SUPFAM" id="SSF53448">
    <property type="entry name" value="Nucleotide-diphospho-sugar transferases"/>
    <property type="match status" value="1"/>
</dbReference>
<keyword evidence="4" id="KW-1133">Transmembrane helix</keyword>
<proteinExistence type="inferred from homology"/>
<dbReference type="CDD" id="cd06423">
    <property type="entry name" value="CESA_like"/>
    <property type="match status" value="1"/>
</dbReference>
<dbReference type="PANTHER" id="PTHR43630:SF1">
    <property type="entry name" value="POLY-BETA-1,6-N-ACETYL-D-GLUCOSAMINE SYNTHASE"/>
    <property type="match status" value="1"/>
</dbReference>
<keyword evidence="2" id="KW-0328">Glycosyltransferase</keyword>
<organism evidence="6 7">
    <name type="scientific">Cellulomonas oligotrophica</name>
    <dbReference type="NCBI Taxonomy" id="931536"/>
    <lineage>
        <taxon>Bacteria</taxon>
        <taxon>Bacillati</taxon>
        <taxon>Actinomycetota</taxon>
        <taxon>Actinomycetes</taxon>
        <taxon>Micrococcales</taxon>
        <taxon>Cellulomonadaceae</taxon>
        <taxon>Cellulomonas</taxon>
    </lineage>
</organism>
<evidence type="ECO:0000256" key="1">
    <source>
        <dbReference type="ARBA" id="ARBA00006739"/>
    </source>
</evidence>
<feature type="transmembrane region" description="Helical" evidence="4">
    <location>
        <begin position="12"/>
        <end position="32"/>
    </location>
</feature>
<dbReference type="InterPro" id="IPR029044">
    <property type="entry name" value="Nucleotide-diphossugar_trans"/>
</dbReference>
<dbReference type="EMBL" id="BONN01000003">
    <property type="protein sequence ID" value="GIG32462.1"/>
    <property type="molecule type" value="Genomic_DNA"/>
</dbReference>
<protein>
    <submittedName>
        <fullName evidence="6">Cellulose synthase/poly-beta-1,6-N-acetylglucosamine synthase-like glycosyltransferase</fullName>
    </submittedName>
    <submittedName>
        <fullName evidence="5">Glycosyl transferase family 2</fullName>
    </submittedName>
</protein>
<reference evidence="5 8" key="2">
    <citation type="submission" date="2021-01" db="EMBL/GenBank/DDBJ databases">
        <title>Whole genome shotgun sequence of Cellulomonas oligotrophica NBRC 109435.</title>
        <authorList>
            <person name="Komaki H."/>
            <person name="Tamura T."/>
        </authorList>
    </citation>
    <scope>NUCLEOTIDE SEQUENCE [LARGE SCALE GENOMIC DNA]</scope>
    <source>
        <strain evidence="5 8">NBRC 109435</strain>
    </source>
</reference>
<evidence type="ECO:0000313" key="7">
    <source>
        <dbReference type="Proteomes" id="UP000577956"/>
    </source>
</evidence>
<keyword evidence="4" id="KW-0472">Membrane</keyword>
<dbReference type="Pfam" id="PF13641">
    <property type="entry name" value="Glyco_tranf_2_3"/>
    <property type="match status" value="1"/>
</dbReference>
<accession>A0A7Y9FH04</accession>
<gene>
    <name evidence="6" type="ORF">BKA21_002301</name>
    <name evidence="5" type="ORF">Col01nite_16210</name>
</gene>
<keyword evidence="3 6" id="KW-0808">Transferase</keyword>
<evidence type="ECO:0000313" key="6">
    <source>
        <dbReference type="EMBL" id="NYD86752.1"/>
    </source>
</evidence>
<dbReference type="RefSeq" id="WP_140459270.1">
    <property type="nucleotide sequence ID" value="NZ_BAABFI010000001.1"/>
</dbReference>
<evidence type="ECO:0000256" key="4">
    <source>
        <dbReference type="SAM" id="Phobius"/>
    </source>
</evidence>
<dbReference type="EMBL" id="JACCBK010000001">
    <property type="protein sequence ID" value="NYD86752.1"/>
    <property type="molecule type" value="Genomic_DNA"/>
</dbReference>
<dbReference type="AlphaFoldDB" id="A0A7Y9FH04"/>
<keyword evidence="8" id="KW-1185">Reference proteome</keyword>
<evidence type="ECO:0000313" key="8">
    <source>
        <dbReference type="Proteomes" id="UP000618382"/>
    </source>
</evidence>
<dbReference type="Gene3D" id="3.90.550.10">
    <property type="entry name" value="Spore Coat Polysaccharide Biosynthesis Protein SpsA, Chain A"/>
    <property type="match status" value="1"/>
</dbReference>
<dbReference type="PANTHER" id="PTHR43630">
    <property type="entry name" value="POLY-BETA-1,6-N-ACETYL-D-GLUCOSAMINE SYNTHASE"/>
    <property type="match status" value="1"/>
</dbReference>
<name>A0A7Y9FH04_9CELL</name>
<sequence>MTDVASAVATTLVLVVTVYYAVHNLLLVLLVARAGAAVVEEAQWPHDLTHSMTFANPLTPGVSVLVPAHDEEAGIVASVESLLALRYPRLEVVVVDDGSADRTAELLLDGFAMEPAELPVTSHVAQEGETLGTFRSTRHPHLVLVRKRSVGRRSDAVNAGFRRSTQPLVCMIDADSVLEPDALLHVVQPFVDDHEVVAAGGLVLPSNGAVVERGRVTSLRAPRTWLERTQVLEYLRAFLVGRSGWASANGLMIISGAFGVFRREVVEEIGGLDPDSLAEDADLVVATHHALRGRGTPYRVVFVPEPVCWTEVPTSLAVLRRQRHRWSQGLGELLGKHRGMLGRPRYGVLGVVTMPYFLLFELLGPVLEVVGLVVAVLGLALGWVPPAAVAAFFVASVLLSVAVSLAALLVEESVFRRYPSWRDTLVLAVSAAMEPFWYRPMHSWWRAVGLWRALRRRPATWGVMTRQGFPHP</sequence>
<dbReference type="Proteomes" id="UP000618382">
    <property type="component" value="Unassembled WGS sequence"/>
</dbReference>
<comment type="caution">
    <text evidence="6">The sequence shown here is derived from an EMBL/GenBank/DDBJ whole genome shotgun (WGS) entry which is preliminary data.</text>
</comment>
<evidence type="ECO:0000256" key="3">
    <source>
        <dbReference type="ARBA" id="ARBA00022679"/>
    </source>
</evidence>
<reference evidence="6 7" key="1">
    <citation type="submission" date="2020-07" db="EMBL/GenBank/DDBJ databases">
        <title>Sequencing the genomes of 1000 actinobacteria strains.</title>
        <authorList>
            <person name="Klenk H.-P."/>
        </authorList>
    </citation>
    <scope>NUCLEOTIDE SEQUENCE [LARGE SCALE GENOMIC DNA]</scope>
    <source>
        <strain evidence="6 7">DSM 24482</strain>
    </source>
</reference>
<keyword evidence="4" id="KW-0812">Transmembrane</keyword>
<evidence type="ECO:0000256" key="2">
    <source>
        <dbReference type="ARBA" id="ARBA00022676"/>
    </source>
</evidence>